<dbReference type="EMBL" id="JADCUA010000013">
    <property type="protein sequence ID" value="KAH9835330.1"/>
    <property type="molecule type" value="Genomic_DNA"/>
</dbReference>
<reference evidence="3 4" key="1">
    <citation type="journal article" date="2021" name="Environ. Microbiol.">
        <title>Gene family expansions and transcriptome signatures uncover fungal adaptations to wood decay.</title>
        <authorList>
            <person name="Hage H."/>
            <person name="Miyauchi S."/>
            <person name="Viragh M."/>
            <person name="Drula E."/>
            <person name="Min B."/>
            <person name="Chaduli D."/>
            <person name="Navarro D."/>
            <person name="Favel A."/>
            <person name="Norest M."/>
            <person name="Lesage-Meessen L."/>
            <person name="Balint B."/>
            <person name="Merenyi Z."/>
            <person name="de Eugenio L."/>
            <person name="Morin E."/>
            <person name="Martinez A.T."/>
            <person name="Baldrian P."/>
            <person name="Stursova M."/>
            <person name="Martinez M.J."/>
            <person name="Novotny C."/>
            <person name="Magnuson J.K."/>
            <person name="Spatafora J.W."/>
            <person name="Maurice S."/>
            <person name="Pangilinan J."/>
            <person name="Andreopoulos W."/>
            <person name="LaButti K."/>
            <person name="Hundley H."/>
            <person name="Na H."/>
            <person name="Kuo A."/>
            <person name="Barry K."/>
            <person name="Lipzen A."/>
            <person name="Henrissat B."/>
            <person name="Riley R."/>
            <person name="Ahrendt S."/>
            <person name="Nagy L.G."/>
            <person name="Grigoriev I.V."/>
            <person name="Martin F."/>
            <person name="Rosso M.N."/>
        </authorList>
    </citation>
    <scope>NUCLEOTIDE SEQUENCE [LARGE SCALE GENOMIC DNA]</scope>
    <source>
        <strain evidence="3 4">CIRM-BRFM 1785</strain>
    </source>
</reference>
<protein>
    <submittedName>
        <fullName evidence="3">Uncharacterized protein</fullName>
    </submittedName>
</protein>
<keyword evidence="2" id="KW-1133">Transmembrane helix</keyword>
<feature type="compositionally biased region" description="Basic and acidic residues" evidence="1">
    <location>
        <begin position="229"/>
        <end position="246"/>
    </location>
</feature>
<dbReference type="RefSeq" id="XP_047777763.1">
    <property type="nucleotide sequence ID" value="XM_047924118.1"/>
</dbReference>
<feature type="compositionally biased region" description="Low complexity" evidence="1">
    <location>
        <begin position="285"/>
        <end position="301"/>
    </location>
</feature>
<evidence type="ECO:0000256" key="1">
    <source>
        <dbReference type="SAM" id="MobiDB-lite"/>
    </source>
</evidence>
<accession>A0ABQ8KDB1</accession>
<evidence type="ECO:0000313" key="4">
    <source>
        <dbReference type="Proteomes" id="UP000814176"/>
    </source>
</evidence>
<evidence type="ECO:0000256" key="2">
    <source>
        <dbReference type="SAM" id="Phobius"/>
    </source>
</evidence>
<keyword evidence="2" id="KW-0812">Transmembrane</keyword>
<feature type="transmembrane region" description="Helical" evidence="2">
    <location>
        <begin position="124"/>
        <end position="149"/>
    </location>
</feature>
<feature type="compositionally biased region" description="Polar residues" evidence="1">
    <location>
        <begin position="375"/>
        <end position="400"/>
    </location>
</feature>
<proteinExistence type="predicted"/>
<comment type="caution">
    <text evidence="3">The sequence shown here is derived from an EMBL/GenBank/DDBJ whole genome shotgun (WGS) entry which is preliminary data.</text>
</comment>
<dbReference type="Proteomes" id="UP000814176">
    <property type="component" value="Unassembled WGS sequence"/>
</dbReference>
<feature type="compositionally biased region" description="Low complexity" evidence="1">
    <location>
        <begin position="334"/>
        <end position="346"/>
    </location>
</feature>
<feature type="compositionally biased region" description="Basic and acidic residues" evidence="1">
    <location>
        <begin position="402"/>
        <end position="419"/>
    </location>
</feature>
<sequence>MLAALQHGERLIARQTLSLVPSSALPGSVLSITRPDPTNTNTDSGSPTLPLSTSLISTGSGSSTSTPPASSASSSLPGSSTSSYPASSVPTTSNVMSSTSETSSSASTSPTSVVLVGSHVKTGAVIGGVIGGVVFVLLVIAGLLLYLRIRRQIPGRSRRRSMGEFDSGRPAGQYAGLSSRNGTFEAVAVPPRSHQRSGSRSYPQADSLGMIVTPTTSSAGHDTSPFDEAVVKEGQKPRAGRRRSEYIETVPPLDYAPQATETSPRRARKPSNGSSTRAVALAKLNTSTANNSTSTTATASSRHSRQRSMDRSAYAGAGSSIPSTPTAVSHTHTRGTPSSPTSPVSPYAAEPMSRSTSTNVGAVRRNPTRKPVPSYHSSASAASTEKRQSTSSTPAQSLTPAHSREDLDGRRFTAPDLNHKSSFGDARPVHYLVPDLPPSARK</sequence>
<gene>
    <name evidence="3" type="ORF">C8Q71DRAFT_765236</name>
</gene>
<dbReference type="GeneID" id="72004850"/>
<keyword evidence="4" id="KW-1185">Reference proteome</keyword>
<feature type="region of interest" description="Disordered" evidence="1">
    <location>
        <begin position="156"/>
        <end position="442"/>
    </location>
</feature>
<keyword evidence="2" id="KW-0472">Membrane</keyword>
<name>A0ABQ8KDB1_9APHY</name>
<organism evidence="3 4">
    <name type="scientific">Rhodofomes roseus</name>
    <dbReference type="NCBI Taxonomy" id="34475"/>
    <lineage>
        <taxon>Eukaryota</taxon>
        <taxon>Fungi</taxon>
        <taxon>Dikarya</taxon>
        <taxon>Basidiomycota</taxon>
        <taxon>Agaricomycotina</taxon>
        <taxon>Agaricomycetes</taxon>
        <taxon>Polyporales</taxon>
        <taxon>Rhodofomes</taxon>
    </lineage>
</organism>
<feature type="region of interest" description="Disordered" evidence="1">
    <location>
        <begin position="26"/>
        <end position="110"/>
    </location>
</feature>
<evidence type="ECO:0000313" key="3">
    <source>
        <dbReference type="EMBL" id="KAH9835330.1"/>
    </source>
</evidence>
<feature type="compositionally biased region" description="Low complexity" evidence="1">
    <location>
        <begin position="44"/>
        <end position="110"/>
    </location>
</feature>